<reference evidence="2" key="1">
    <citation type="journal article" date="2019" name="Int. J. Syst. Evol. Microbiol.">
        <title>The Global Catalogue of Microorganisms (GCM) 10K type strain sequencing project: providing services to taxonomists for standard genome sequencing and annotation.</title>
        <authorList>
            <consortium name="The Broad Institute Genomics Platform"/>
            <consortium name="The Broad Institute Genome Sequencing Center for Infectious Disease"/>
            <person name="Wu L."/>
            <person name="Ma J."/>
        </authorList>
    </citation>
    <scope>NUCLEOTIDE SEQUENCE [LARGE SCALE GENOMIC DNA]</scope>
    <source>
        <strain evidence="2">TISTR 932</strain>
    </source>
</reference>
<evidence type="ECO:0000313" key="1">
    <source>
        <dbReference type="EMBL" id="MFD2728715.1"/>
    </source>
</evidence>
<dbReference type="EMBL" id="JBHUMO010000033">
    <property type="protein sequence ID" value="MFD2728715.1"/>
    <property type="molecule type" value="Genomic_DNA"/>
</dbReference>
<dbReference type="SUPFAM" id="SSF116965">
    <property type="entry name" value="Hypothetical protein MPN330"/>
    <property type="match status" value="1"/>
</dbReference>
<name>A0ABW5TJ49_9ENTE</name>
<proteinExistence type="predicted"/>
<sequence length="312" mass="36685">MANKIDEQAYQEAVQLANRLIIEKKYQEAFPFLKKWYEQQPTWQFNYLLVQVCFLQGNFTEALTYAKEWLDEYRETTQGRMLYLQVILMNQQFLQGWIFLYPLATSFNLGEEREFLVKMEELLASNSPQFLNEKREQLRNFLAMDQYVHSTAFNNWMVGLTSTQFREIVVPAIQEPTNSSCIARICEILVKIGADETISVYDILTHQTRSVEFGKLELLEKTTIFEKLAQTIADQVTKEPSLEESVLQELLGHFAYCFPFLPDENELVDWVTVYLADFLQVPLAKNDTQKEKWQVIAEKKQKIRNYFAKALM</sequence>
<dbReference type="InterPro" id="IPR011990">
    <property type="entry name" value="TPR-like_helical_dom_sf"/>
</dbReference>
<organism evidence="1 2">
    <name type="scientific">Enterococcus camelliae</name>
    <dbReference type="NCBI Taxonomy" id="453959"/>
    <lineage>
        <taxon>Bacteria</taxon>
        <taxon>Bacillati</taxon>
        <taxon>Bacillota</taxon>
        <taxon>Bacilli</taxon>
        <taxon>Lactobacillales</taxon>
        <taxon>Enterococcaceae</taxon>
        <taxon>Enterococcus</taxon>
    </lineage>
</organism>
<dbReference type="Gene3D" id="1.25.40.10">
    <property type="entry name" value="Tetratricopeptide repeat domain"/>
    <property type="match status" value="1"/>
</dbReference>
<dbReference type="SUPFAM" id="SSF48452">
    <property type="entry name" value="TPR-like"/>
    <property type="match status" value="1"/>
</dbReference>
<accession>A0ABW5TJ49</accession>
<gene>
    <name evidence="1" type="ORF">ACFSR0_04630</name>
</gene>
<evidence type="ECO:0000313" key="2">
    <source>
        <dbReference type="Proteomes" id="UP001597427"/>
    </source>
</evidence>
<keyword evidence="2" id="KW-1185">Reference proteome</keyword>
<dbReference type="RefSeq" id="WP_379980393.1">
    <property type="nucleotide sequence ID" value="NZ_JBHUMO010000033.1"/>
</dbReference>
<evidence type="ECO:0008006" key="3">
    <source>
        <dbReference type="Google" id="ProtNLM"/>
    </source>
</evidence>
<dbReference type="Proteomes" id="UP001597427">
    <property type="component" value="Unassembled WGS sequence"/>
</dbReference>
<protein>
    <recommendedName>
        <fullName evidence="3">TPR repeat-containing protein</fullName>
    </recommendedName>
</protein>
<comment type="caution">
    <text evidence="1">The sequence shown here is derived from an EMBL/GenBank/DDBJ whole genome shotgun (WGS) entry which is preliminary data.</text>
</comment>